<reference evidence="2 3" key="1">
    <citation type="submission" date="2024-09" db="EMBL/GenBank/DDBJ databases">
        <title>The Natural Products Discovery Center: Release of the First 8490 Sequenced Strains for Exploring Actinobacteria Biosynthetic Diversity.</title>
        <authorList>
            <person name="Kalkreuter E."/>
            <person name="Kautsar S.A."/>
            <person name="Yang D."/>
            <person name="Bader C.D."/>
            <person name="Teijaro C.N."/>
            <person name="Fluegel L."/>
            <person name="Davis C.M."/>
            <person name="Simpson J.R."/>
            <person name="Lauterbach L."/>
            <person name="Steele A.D."/>
            <person name="Gui C."/>
            <person name="Meng S."/>
            <person name="Li G."/>
            <person name="Viehrig K."/>
            <person name="Ye F."/>
            <person name="Su P."/>
            <person name="Kiefer A.F."/>
            <person name="Nichols A."/>
            <person name="Cepeda A.J."/>
            <person name="Yan W."/>
            <person name="Fan B."/>
            <person name="Jiang Y."/>
            <person name="Adhikari A."/>
            <person name="Zheng C.-J."/>
            <person name="Schuster L."/>
            <person name="Cowan T.M."/>
            <person name="Smanski M.J."/>
            <person name="Chevrette M.G."/>
            <person name="De Carvalho L.P.S."/>
            <person name="Shen B."/>
        </authorList>
    </citation>
    <scope>NUCLEOTIDE SEQUENCE [LARGE SCALE GENOMIC DNA]</scope>
    <source>
        <strain evidence="2 3">NPDC056472</strain>
    </source>
</reference>
<proteinExistence type="predicted"/>
<protein>
    <submittedName>
        <fullName evidence="2">Uncharacterized protein</fullName>
    </submittedName>
</protein>
<sequence length="62" mass="6707">MPTAAVPGLSSSCPPALLAKAKAMGGAILYMWLTMSATHLVLRLRREREAPYLLVARMRGLP</sequence>
<comment type="caution">
    <text evidence="2">The sequence shown here is derived from an EMBL/GenBank/DDBJ whole genome shotgun (WGS) entry which is preliminary data.</text>
</comment>
<keyword evidence="1" id="KW-0472">Membrane</keyword>
<accession>A0ABW6IMZ6</accession>
<keyword evidence="1" id="KW-1133">Transmembrane helix</keyword>
<dbReference type="EMBL" id="JBHTRV010000001">
    <property type="protein sequence ID" value="MFE5978295.1"/>
    <property type="molecule type" value="Genomic_DNA"/>
</dbReference>
<evidence type="ECO:0000256" key="1">
    <source>
        <dbReference type="SAM" id="Phobius"/>
    </source>
</evidence>
<keyword evidence="3" id="KW-1185">Reference proteome</keyword>
<dbReference type="RefSeq" id="WP_386257808.1">
    <property type="nucleotide sequence ID" value="NZ_JBHTRV010000001.1"/>
</dbReference>
<dbReference type="Proteomes" id="UP001600424">
    <property type="component" value="Unassembled WGS sequence"/>
</dbReference>
<organism evidence="2 3">
    <name type="scientific">Streptomyces wedmorensis</name>
    <dbReference type="NCBI Taxonomy" id="43759"/>
    <lineage>
        <taxon>Bacteria</taxon>
        <taxon>Bacillati</taxon>
        <taxon>Actinomycetota</taxon>
        <taxon>Actinomycetes</taxon>
        <taxon>Kitasatosporales</taxon>
        <taxon>Streptomycetaceae</taxon>
        <taxon>Streptomyces</taxon>
    </lineage>
</organism>
<feature type="transmembrane region" description="Helical" evidence="1">
    <location>
        <begin position="23"/>
        <end position="42"/>
    </location>
</feature>
<evidence type="ECO:0000313" key="2">
    <source>
        <dbReference type="EMBL" id="MFE5978295.1"/>
    </source>
</evidence>
<evidence type="ECO:0000313" key="3">
    <source>
        <dbReference type="Proteomes" id="UP001600424"/>
    </source>
</evidence>
<name>A0ABW6IMZ6_STRWE</name>
<keyword evidence="1" id="KW-0812">Transmembrane</keyword>
<gene>
    <name evidence="2" type="ORF">ACFQ63_01140</name>
</gene>